<reference evidence="2 3" key="1">
    <citation type="submission" date="2024-05" db="EMBL/GenBank/DDBJ databases">
        <title>Microbispora sp.ZYX-F-249.</title>
        <authorList>
            <person name="Xie H."/>
        </authorList>
    </citation>
    <scope>NUCLEOTIDE SEQUENCE [LARGE SCALE GENOMIC DNA]</scope>
    <source>
        <strain evidence="2 3">ZYX-F-249</strain>
    </source>
</reference>
<gene>
    <name evidence="2" type="ORF">AAH991_38140</name>
</gene>
<protein>
    <submittedName>
        <fullName evidence="2">Uncharacterized protein</fullName>
    </submittedName>
</protein>
<comment type="caution">
    <text evidence="2">The sequence shown here is derived from an EMBL/GenBank/DDBJ whole genome shotgun (WGS) entry which is preliminary data.</text>
</comment>
<dbReference type="EMBL" id="JBDJAW010000067">
    <property type="protein sequence ID" value="MEN3540987.1"/>
    <property type="molecule type" value="Genomic_DNA"/>
</dbReference>
<evidence type="ECO:0000313" key="3">
    <source>
        <dbReference type="Proteomes" id="UP001447516"/>
    </source>
</evidence>
<dbReference type="RefSeq" id="WP_346230825.1">
    <property type="nucleotide sequence ID" value="NZ_JBDJAW010000067.1"/>
</dbReference>
<feature type="region of interest" description="Disordered" evidence="1">
    <location>
        <begin position="1"/>
        <end position="25"/>
    </location>
</feature>
<accession>A0ABV0B1P3</accession>
<evidence type="ECO:0000313" key="2">
    <source>
        <dbReference type="EMBL" id="MEN3540987.1"/>
    </source>
</evidence>
<keyword evidence="3" id="KW-1185">Reference proteome</keyword>
<name>A0ABV0B1P3_9ACTN</name>
<evidence type="ECO:0000256" key="1">
    <source>
        <dbReference type="SAM" id="MobiDB-lite"/>
    </source>
</evidence>
<dbReference type="Proteomes" id="UP001447516">
    <property type="component" value="Unassembled WGS sequence"/>
</dbReference>
<organism evidence="2 3">
    <name type="scientific">Microbispora maris</name>
    <dbReference type="NCBI Taxonomy" id="3144104"/>
    <lineage>
        <taxon>Bacteria</taxon>
        <taxon>Bacillati</taxon>
        <taxon>Actinomycetota</taxon>
        <taxon>Actinomycetes</taxon>
        <taxon>Streptosporangiales</taxon>
        <taxon>Streptosporangiaceae</taxon>
        <taxon>Microbispora</taxon>
    </lineage>
</organism>
<sequence>MPVKAAGLMMHPDGVPDTNPRPEPGDVPYPEATKTLAADVESGVAVCGEIGPGATAAVDRVEFGIRKTPPDADLADREELGALVGYAVGARVPAVHRPAGGDGRVVFLQYGSAPMAMDVDDDHRRLGDEPGWDASRSASWRRLAGVCRCTVVRRLSSESGYEVPL</sequence>
<proteinExistence type="predicted"/>